<sequence>MQKNIHNNAFHAEDRWQWSTDESKTDQLKTDETITNLKKRIVELENENRDLVTNLDQLDQQHQENNQEFVKLKGKLEEELEIVTEKYEILNMKYNKLSLAENAYKKKLNEMKIKYEELSQKKDSGVAENDDEDLLSKYKQLEQVKIQQEEKIASLVETNTGLENLLLNTSLSSEIEEKLTNLTSKNQQLETEKKALRIALQSTKNELAVDGEKIREYETIIENLKEELKRNEVQKFKETDTLQLKDINSVKQNQEKRIEEPENELQEKEKMETEMKIIRAHLEELKTKLEESEEMNKTSEKIYTEQIEDLKGQLLKLNNDNLEYQNRLVAAEEGLQEYKLRCKELLDKIEEVHSKYYQIMELHLGTLGSSALEIDNDGSDASYLNIFSKRMEAIPKIILEYAVQVSQLDTNLLQLNESKTALQNEKNAEIERLMQNSEMLTQELLKRSQEIKDLEEECSQLMKNNDLLISKLSETKDTGLQTIYESNEDNVALFEKQLETANKKIEELERCLSDERMKHQLHSSLVSETIFEEEPKGLHQLKSSYEELKETLDLQIKDNERLQNLKEDLECKLEAVEKERDNCRTVIDKMRLDFETTEYQFSEMNINLETLSEEIEKHKLRIDSLVTENENLKLSQNDNERNDQELKLSKEEVIRSVECIKDLESKLEQLEMKYCTDKKIKNEEIENLEKELKMRSEKVESLQKEIEGINASRSNIQAEIEKLKDLSESVLKLYSKVCEISNIEPREGLDGVLSITEILQHVNNLVEQVKTLEQDNIRINDEITEYRNKLTSLENNADVQKELQDLMVSRNELIAIVQTKHQETLTYHAEIQRLSEILKTETEKNISLENEIEILRKNACSVETLNAKNEEIEKLSDQISFLREKCDVLAQNMLDEQRKVENEKLTSSEKEMAVSKKLERLQNHLMEVEEHYTQELLQSEQKIALLQARLNEVEQREKDSSTLYTSVSIRANQQNESLQQQLQSMTSQRDEIKKKLMDLEDDNNVKSAALSNLQLVLEQFQRDKEADVVRETDRIRRQVKQEQEKQEDLRSEIINLQSQLKESKQGLQAALRLTDQLEMSKSQISNLKETVAVLTEKLSKKEEELKTFVSQTDGKVDKSLVKNLVIGFVTSNKNLNKDQMQILKIIATVLDFNEQDHCRVNLNQAQQKNWLSSLLTPAAGEDVLPNESLSKAFVNFLEQESKPRVIPSLLTTNSPSEISTSSRNSSNRTTPTPIVLNEIILPTFSDFPQHRNSSSILKGVLKDNS</sequence>
<dbReference type="GO" id="GO:0031267">
    <property type="term" value="F:small GTPase binding"/>
    <property type="evidence" value="ECO:0007669"/>
    <property type="project" value="TreeGrafter"/>
</dbReference>
<evidence type="ECO:0000313" key="7">
    <source>
        <dbReference type="EMBL" id="KAK9878382.1"/>
    </source>
</evidence>
<gene>
    <name evidence="7" type="ORF">WA026_021689</name>
</gene>
<reference evidence="7 8" key="1">
    <citation type="submission" date="2023-03" db="EMBL/GenBank/DDBJ databases">
        <title>Genome insight into feeding habits of ladybird beetles.</title>
        <authorList>
            <person name="Li H.-S."/>
            <person name="Huang Y.-H."/>
            <person name="Pang H."/>
        </authorList>
    </citation>
    <scope>NUCLEOTIDE SEQUENCE [LARGE SCALE GENOMIC DNA]</scope>
    <source>
        <strain evidence="7">SYSU_2023b</strain>
        <tissue evidence="7">Whole body</tissue>
    </source>
</reference>
<feature type="region of interest" description="Disordered" evidence="5">
    <location>
        <begin position="1207"/>
        <end position="1231"/>
    </location>
</feature>
<evidence type="ECO:0000256" key="2">
    <source>
        <dbReference type="ARBA" id="ARBA00023034"/>
    </source>
</evidence>
<accession>A0AAW1U3U7</accession>
<keyword evidence="8" id="KW-1185">Reference proteome</keyword>
<feature type="domain" description="GRIP" evidence="6">
    <location>
        <begin position="1111"/>
        <end position="1163"/>
    </location>
</feature>
<dbReference type="AlphaFoldDB" id="A0AAW1U3U7"/>
<feature type="compositionally biased region" description="Low complexity" evidence="5">
    <location>
        <begin position="1211"/>
        <end position="1231"/>
    </location>
</feature>
<feature type="coiled-coil region" evidence="4">
    <location>
        <begin position="27"/>
        <end position="355"/>
    </location>
</feature>
<feature type="coiled-coil region" evidence="4">
    <location>
        <begin position="918"/>
        <end position="1002"/>
    </location>
</feature>
<feature type="coiled-coil region" evidence="4">
    <location>
        <begin position="755"/>
        <end position="803"/>
    </location>
</feature>
<feature type="coiled-coil region" evidence="4">
    <location>
        <begin position="831"/>
        <end position="892"/>
    </location>
</feature>
<dbReference type="PROSITE" id="PS50913">
    <property type="entry name" value="GRIP"/>
    <property type="match status" value="1"/>
</dbReference>
<dbReference type="Proteomes" id="UP001431783">
    <property type="component" value="Unassembled WGS sequence"/>
</dbReference>
<dbReference type="GO" id="GO:0006888">
    <property type="term" value="P:endoplasmic reticulum to Golgi vesicle-mediated transport"/>
    <property type="evidence" value="ECO:0007669"/>
    <property type="project" value="TreeGrafter"/>
</dbReference>
<evidence type="ECO:0000256" key="3">
    <source>
        <dbReference type="ARBA" id="ARBA00023054"/>
    </source>
</evidence>
<evidence type="ECO:0000259" key="6">
    <source>
        <dbReference type="PROSITE" id="PS50913"/>
    </source>
</evidence>
<dbReference type="PANTHER" id="PTHR18921:SF2">
    <property type="entry name" value="THYROID RECEPTOR-INTERACTING PROTEIN 11"/>
    <property type="match status" value="1"/>
</dbReference>
<dbReference type="GO" id="GO:0005794">
    <property type="term" value="C:Golgi apparatus"/>
    <property type="evidence" value="ECO:0007669"/>
    <property type="project" value="UniProtKB-SubCell"/>
</dbReference>
<keyword evidence="3 4" id="KW-0175">Coiled coil</keyword>
<feature type="coiled-coil region" evidence="4">
    <location>
        <begin position="405"/>
        <end position="635"/>
    </location>
</feature>
<proteinExistence type="predicted"/>
<evidence type="ECO:0000256" key="1">
    <source>
        <dbReference type="ARBA" id="ARBA00004555"/>
    </source>
</evidence>
<evidence type="ECO:0000256" key="5">
    <source>
        <dbReference type="SAM" id="MobiDB-lite"/>
    </source>
</evidence>
<dbReference type="PANTHER" id="PTHR18921">
    <property type="entry name" value="MYOSIN HEAVY CHAIN - RELATED"/>
    <property type="match status" value="1"/>
</dbReference>
<evidence type="ECO:0000313" key="8">
    <source>
        <dbReference type="Proteomes" id="UP001431783"/>
    </source>
</evidence>
<dbReference type="GO" id="GO:0007030">
    <property type="term" value="P:Golgi organization"/>
    <property type="evidence" value="ECO:0007669"/>
    <property type="project" value="TreeGrafter"/>
</dbReference>
<evidence type="ECO:0000256" key="4">
    <source>
        <dbReference type="SAM" id="Coils"/>
    </source>
</evidence>
<organism evidence="7 8">
    <name type="scientific">Henosepilachna vigintioctopunctata</name>
    <dbReference type="NCBI Taxonomy" id="420089"/>
    <lineage>
        <taxon>Eukaryota</taxon>
        <taxon>Metazoa</taxon>
        <taxon>Ecdysozoa</taxon>
        <taxon>Arthropoda</taxon>
        <taxon>Hexapoda</taxon>
        <taxon>Insecta</taxon>
        <taxon>Pterygota</taxon>
        <taxon>Neoptera</taxon>
        <taxon>Endopterygota</taxon>
        <taxon>Coleoptera</taxon>
        <taxon>Polyphaga</taxon>
        <taxon>Cucujiformia</taxon>
        <taxon>Coccinelloidea</taxon>
        <taxon>Coccinellidae</taxon>
        <taxon>Epilachninae</taxon>
        <taxon>Epilachnini</taxon>
        <taxon>Henosepilachna</taxon>
    </lineage>
</organism>
<dbReference type="EMBL" id="JARQZJ010000047">
    <property type="protein sequence ID" value="KAK9878382.1"/>
    <property type="molecule type" value="Genomic_DNA"/>
</dbReference>
<comment type="caution">
    <text evidence="7">The sequence shown here is derived from an EMBL/GenBank/DDBJ whole genome shotgun (WGS) entry which is preliminary data.</text>
</comment>
<feature type="coiled-coil region" evidence="4">
    <location>
        <begin position="678"/>
        <end position="726"/>
    </location>
</feature>
<name>A0AAW1U3U7_9CUCU</name>
<feature type="coiled-coil region" evidence="4">
    <location>
        <begin position="1032"/>
        <end position="1111"/>
    </location>
</feature>
<keyword evidence="2" id="KW-0333">Golgi apparatus</keyword>
<protein>
    <recommendedName>
        <fullName evidence="6">GRIP domain-containing protein</fullName>
    </recommendedName>
</protein>
<dbReference type="InterPro" id="IPR000237">
    <property type="entry name" value="GRIP_dom"/>
</dbReference>
<comment type="subcellular location">
    <subcellularLocation>
        <location evidence="1">Golgi apparatus</location>
    </subcellularLocation>
</comment>